<organism evidence="2 3">
    <name type="scientific">Daphnia pulex</name>
    <name type="common">Water flea</name>
    <dbReference type="NCBI Taxonomy" id="6669"/>
    <lineage>
        <taxon>Eukaryota</taxon>
        <taxon>Metazoa</taxon>
        <taxon>Ecdysozoa</taxon>
        <taxon>Arthropoda</taxon>
        <taxon>Crustacea</taxon>
        <taxon>Branchiopoda</taxon>
        <taxon>Diplostraca</taxon>
        <taxon>Cladocera</taxon>
        <taxon>Anomopoda</taxon>
        <taxon>Daphniidae</taxon>
        <taxon>Daphnia</taxon>
    </lineage>
</organism>
<evidence type="ECO:0000256" key="1">
    <source>
        <dbReference type="SAM" id="MobiDB-lite"/>
    </source>
</evidence>
<evidence type="ECO:0008006" key="4">
    <source>
        <dbReference type="Google" id="ProtNLM"/>
    </source>
</evidence>
<keyword evidence="3" id="KW-1185">Reference proteome</keyword>
<reference evidence="2 3" key="1">
    <citation type="journal article" date="2011" name="Science">
        <title>The ecoresponsive genome of Daphnia pulex.</title>
        <authorList>
            <person name="Colbourne J.K."/>
            <person name="Pfrender M.E."/>
            <person name="Gilbert D."/>
            <person name="Thomas W.K."/>
            <person name="Tucker A."/>
            <person name="Oakley T.H."/>
            <person name="Tokishita S."/>
            <person name="Aerts A."/>
            <person name="Arnold G.J."/>
            <person name="Basu M.K."/>
            <person name="Bauer D.J."/>
            <person name="Caceres C.E."/>
            <person name="Carmel L."/>
            <person name="Casola C."/>
            <person name="Choi J.H."/>
            <person name="Detter J.C."/>
            <person name="Dong Q."/>
            <person name="Dusheyko S."/>
            <person name="Eads B.D."/>
            <person name="Frohlich T."/>
            <person name="Geiler-Samerotte K.A."/>
            <person name="Gerlach D."/>
            <person name="Hatcher P."/>
            <person name="Jogdeo S."/>
            <person name="Krijgsveld J."/>
            <person name="Kriventseva E.V."/>
            <person name="Kultz D."/>
            <person name="Laforsch C."/>
            <person name="Lindquist E."/>
            <person name="Lopez J."/>
            <person name="Manak J.R."/>
            <person name="Muller J."/>
            <person name="Pangilinan J."/>
            <person name="Patwardhan R.P."/>
            <person name="Pitluck S."/>
            <person name="Pritham E.J."/>
            <person name="Rechtsteiner A."/>
            <person name="Rho M."/>
            <person name="Rogozin I.B."/>
            <person name="Sakarya O."/>
            <person name="Salamov A."/>
            <person name="Schaack S."/>
            <person name="Shapiro H."/>
            <person name="Shiga Y."/>
            <person name="Skalitzky C."/>
            <person name="Smith Z."/>
            <person name="Souvorov A."/>
            <person name="Sung W."/>
            <person name="Tang Z."/>
            <person name="Tsuchiya D."/>
            <person name="Tu H."/>
            <person name="Vos H."/>
            <person name="Wang M."/>
            <person name="Wolf Y.I."/>
            <person name="Yamagata H."/>
            <person name="Yamada T."/>
            <person name="Ye Y."/>
            <person name="Shaw J.R."/>
            <person name="Andrews J."/>
            <person name="Crease T.J."/>
            <person name="Tang H."/>
            <person name="Lucas S.M."/>
            <person name="Robertson H.M."/>
            <person name="Bork P."/>
            <person name="Koonin E.V."/>
            <person name="Zdobnov E.M."/>
            <person name="Grigoriev I.V."/>
            <person name="Lynch M."/>
            <person name="Boore J.L."/>
        </authorList>
    </citation>
    <scope>NUCLEOTIDE SEQUENCE [LARGE SCALE GENOMIC DNA]</scope>
</reference>
<dbReference type="SUPFAM" id="SSF57903">
    <property type="entry name" value="FYVE/PHD zinc finger"/>
    <property type="match status" value="1"/>
</dbReference>
<sequence length="362" mass="40992">MAWPPSCVTQSWAKCNGVSKQVNTPPKGRKNVVVDDSLTGFQTEMTAERLLCDFAQCQRVIGSGFAALCGICRRWFHSECIELSRTTAHEVDLHKMELLCTACVVPAVLGKSYLRHHQLLSADSLFKAANDYSLYLEVCRLAYKNLAWETFVDFLRYFSRRCSQLDLHFLYSCSRAEKLAEFQRVSSLATLQRCEILQLAWAIDKEVFCHIYSATFAKHLRDFVDTACATPIMMSSERGVAVDQSPPCSDTDTEEEREDDFEVSQNPIFRSLSISSDGNSGGVSSVSGSLEPHRMENESFSGRKRPETCPAVNELRGSTVESPAVEGERQPAKRRRRRLRRLEDRHRSTQHLRRPVVVPKNV</sequence>
<dbReference type="InterPro" id="IPR013083">
    <property type="entry name" value="Znf_RING/FYVE/PHD"/>
</dbReference>
<dbReference type="AlphaFoldDB" id="E9HWK7"/>
<dbReference type="Gene3D" id="3.30.40.10">
    <property type="entry name" value="Zinc/RING finger domain, C3HC4 (zinc finger)"/>
    <property type="match status" value="1"/>
</dbReference>
<dbReference type="Proteomes" id="UP000000305">
    <property type="component" value="Unassembled WGS sequence"/>
</dbReference>
<dbReference type="KEGG" id="dpx:DAPPUDRAFT_118752"/>
<name>E9HWK7_DAPPU</name>
<dbReference type="HOGENOM" id="CLU_765631_0_0_1"/>
<dbReference type="InParanoid" id="E9HWK7"/>
<feature type="compositionally biased region" description="Acidic residues" evidence="1">
    <location>
        <begin position="251"/>
        <end position="262"/>
    </location>
</feature>
<protein>
    <recommendedName>
        <fullName evidence="4">Zinc finger PHD-type domain-containing protein</fullName>
    </recommendedName>
</protein>
<evidence type="ECO:0000313" key="3">
    <source>
        <dbReference type="Proteomes" id="UP000000305"/>
    </source>
</evidence>
<evidence type="ECO:0000313" key="2">
    <source>
        <dbReference type="EMBL" id="EFX63872.1"/>
    </source>
</evidence>
<dbReference type="InterPro" id="IPR011011">
    <property type="entry name" value="Znf_FYVE_PHD"/>
</dbReference>
<accession>E9HWK7</accession>
<proteinExistence type="predicted"/>
<feature type="region of interest" description="Disordered" evidence="1">
    <location>
        <begin position="239"/>
        <end position="362"/>
    </location>
</feature>
<feature type="compositionally biased region" description="Low complexity" evidence="1">
    <location>
        <begin position="273"/>
        <end position="289"/>
    </location>
</feature>
<dbReference type="EMBL" id="GL732936">
    <property type="protein sequence ID" value="EFX63872.1"/>
    <property type="molecule type" value="Genomic_DNA"/>
</dbReference>
<dbReference type="PhylomeDB" id="E9HWK7"/>
<gene>
    <name evidence="2" type="ORF">DAPPUDRAFT_118752</name>
</gene>